<dbReference type="PANTHER" id="PTHR44329">
    <property type="entry name" value="SERINE/THREONINE-PROTEIN KINASE TNNI3K-RELATED"/>
    <property type="match status" value="1"/>
</dbReference>
<feature type="region of interest" description="Disordered" evidence="7">
    <location>
        <begin position="694"/>
        <end position="731"/>
    </location>
</feature>
<feature type="compositionally biased region" description="Gly residues" evidence="7">
    <location>
        <begin position="839"/>
        <end position="850"/>
    </location>
</feature>
<feature type="domain" description="Protein kinase" evidence="10">
    <location>
        <begin position="658"/>
        <end position="1039"/>
    </location>
</feature>
<evidence type="ECO:0000313" key="11">
    <source>
        <dbReference type="EMBL" id="KAG2444372.1"/>
    </source>
</evidence>
<evidence type="ECO:0000256" key="8">
    <source>
        <dbReference type="SAM" id="Phobius"/>
    </source>
</evidence>
<protein>
    <recommendedName>
        <fullName evidence="10">Protein kinase domain-containing protein</fullName>
    </recommendedName>
</protein>
<dbReference type="PANTHER" id="PTHR44329:SF214">
    <property type="entry name" value="PROTEIN KINASE DOMAIN-CONTAINING PROTEIN"/>
    <property type="match status" value="1"/>
</dbReference>
<dbReference type="GO" id="GO:0005524">
    <property type="term" value="F:ATP binding"/>
    <property type="evidence" value="ECO:0007669"/>
    <property type="project" value="UniProtKB-UniRule"/>
</dbReference>
<dbReference type="PROSITE" id="PS00108">
    <property type="entry name" value="PROTEIN_KINASE_ST"/>
    <property type="match status" value="1"/>
</dbReference>
<evidence type="ECO:0000256" key="3">
    <source>
        <dbReference type="ARBA" id="ARBA00022741"/>
    </source>
</evidence>
<dbReference type="Gene3D" id="3.30.200.20">
    <property type="entry name" value="Phosphorylase Kinase, domain 1"/>
    <property type="match status" value="1"/>
</dbReference>
<reference evidence="11" key="1">
    <citation type="journal article" date="2020" name="bioRxiv">
        <title>Comparative genomics of Chlamydomonas.</title>
        <authorList>
            <person name="Craig R.J."/>
            <person name="Hasan A.R."/>
            <person name="Ness R.W."/>
            <person name="Keightley P.D."/>
        </authorList>
    </citation>
    <scope>NUCLEOTIDE SEQUENCE</scope>
    <source>
        <strain evidence="11">SAG 7.73</strain>
    </source>
</reference>
<dbReference type="InterPro" id="IPR008271">
    <property type="entry name" value="Ser/Thr_kinase_AS"/>
</dbReference>
<dbReference type="InterPro" id="IPR000719">
    <property type="entry name" value="Prot_kinase_dom"/>
</dbReference>
<sequence>MILPIVALLWSLSGGLATAPVDGIANCATGLDVARAVYSPTTTVALISTNVAVSQQDWNTAAAEAGTQLPLRLARPLNIQGVFEDSALWPTLDLQFVQGAVALDANGILTIMRVVLWRWRVAPQFMLPGLDMLATALAPGNSSGSASGSSVQMLELQDAAVIQRNCLPTTDTSAYNSVSSLPRPASVPGNQTWERVLALPSGAACAANSSLPALQRCWPTMGLYKDVAAYGQNEDAASRPTQAGYVLHLQGVYHMCETVQNETCTQQLGAVGCYYSMVPRYPKVLADTTTDAGNGTDGGGPSPPQPPLPSPPAPPAGEDGSSGGGSALGLILGLIFGLVGAAALAFVLVAGFFKWRRWKKQRDMDSLAAKYKRRRAAAAAAAAEDDEGGSNGNRDDDADSDPADHWAVDTAGSPAAQPAAAADSAAVALELPPHVRKQLQVRQDAVLEGAAGGAEHGAEAPTGQGAGAAGAGAGGAAAAAAGAAVVALAAASKRRSGGGGVAGGDNATHTTAETSSDAVGTTDGGKEELCSISGPSALGLGLGLSSPRTSEPASAVHGAGSVLAVGSVSNGNSSGDAAAARVANMGTCEVAPAAVGSATSRDSAGRDSAGAARREQQQQQRPPLTSEELTTDPLTVATPLAPHIDLHVRLGSGRGQVELLPVTLGVGAFGRVVMGMYLGQRVAVKVNDQGLLTQQHPQQQPQQEGGAEGERSSGAAPTATGGGDRPSADGLGLAAGGAGVAAGLAPEADAASAAAGQPQGQGLPWEAGRSQTPVPLNRGELKALVQEVQVLARCQHPGIVKLLAANLTPGQPLCLVVELMDTSLERLLYGGGRRAGGGGDGAAGGGGGHQAPGNTGSDGPWPLNRATRLLSLPVVLDIALQVARALAYLHPTVLHRDLKPANVLLSHADSEQPLVKLADFGLSRLKNSVVLTDYPEVGTVPYMAPEAFDVTHTTGLSDRADIYSFGVILWEMLTGLRPWADVNMLQIAVSVTMRQERPPLALLAPPRCPARLAALVAHCWEPDPRRRPAAAEVVKSLALVQQELTMATSSGALQRGGAADGACHGHNPLLQYQHQHQQHPGGDMPPLAPQGAQAPSRGVVAAAPPPPPPVRTLAPAKEYERAEMAARQPQRQPRDPSSSVELEGGNLF</sequence>
<feature type="binding site" evidence="6">
    <location>
        <position position="685"/>
    </location>
    <ligand>
        <name>ATP</name>
        <dbReference type="ChEBI" id="CHEBI:30616"/>
    </ligand>
</feature>
<keyword evidence="3 6" id="KW-0547">Nucleotide-binding</keyword>
<dbReference type="InterPro" id="IPR017441">
    <property type="entry name" value="Protein_kinase_ATP_BS"/>
</dbReference>
<feature type="compositionally biased region" description="Polar residues" evidence="7">
    <location>
        <begin position="1129"/>
        <end position="1140"/>
    </location>
</feature>
<name>A0A835WBQ0_CHLIN</name>
<keyword evidence="8" id="KW-1133">Transmembrane helix</keyword>
<evidence type="ECO:0000259" key="10">
    <source>
        <dbReference type="PROSITE" id="PS50011"/>
    </source>
</evidence>
<dbReference type="SMART" id="SM00220">
    <property type="entry name" value="S_TKc"/>
    <property type="match status" value="1"/>
</dbReference>
<dbReference type="PROSITE" id="PS50011">
    <property type="entry name" value="PROTEIN_KINASE_DOM"/>
    <property type="match status" value="1"/>
</dbReference>
<evidence type="ECO:0000256" key="9">
    <source>
        <dbReference type="SAM" id="SignalP"/>
    </source>
</evidence>
<accession>A0A835WBQ0</accession>
<feature type="compositionally biased region" description="Low complexity" evidence="7">
    <location>
        <begin position="751"/>
        <end position="764"/>
    </location>
</feature>
<dbReference type="InterPro" id="IPR011009">
    <property type="entry name" value="Kinase-like_dom_sf"/>
</dbReference>
<dbReference type="InterPro" id="IPR051681">
    <property type="entry name" value="Ser/Thr_Kinases-Pseudokinases"/>
</dbReference>
<dbReference type="OrthoDB" id="248923at2759"/>
<feature type="compositionally biased region" description="Low complexity" evidence="7">
    <location>
        <begin position="411"/>
        <end position="421"/>
    </location>
</feature>
<dbReference type="AlphaFoldDB" id="A0A835WBQ0"/>
<keyword evidence="12" id="KW-1185">Reference proteome</keyword>
<dbReference type="InterPro" id="IPR001245">
    <property type="entry name" value="Ser-Thr/Tyr_kinase_cat_dom"/>
</dbReference>
<evidence type="ECO:0000256" key="7">
    <source>
        <dbReference type="SAM" id="MobiDB-lite"/>
    </source>
</evidence>
<dbReference type="PROSITE" id="PS00107">
    <property type="entry name" value="PROTEIN_KINASE_ATP"/>
    <property type="match status" value="1"/>
</dbReference>
<feature type="region of interest" description="Disordered" evidence="7">
    <location>
        <begin position="839"/>
        <end position="860"/>
    </location>
</feature>
<feature type="region of interest" description="Disordered" evidence="7">
    <location>
        <begin position="1074"/>
        <end position="1148"/>
    </location>
</feature>
<evidence type="ECO:0000256" key="5">
    <source>
        <dbReference type="ARBA" id="ARBA00022840"/>
    </source>
</evidence>
<keyword evidence="5 6" id="KW-0067">ATP-binding</keyword>
<keyword evidence="1" id="KW-0723">Serine/threonine-protein kinase</keyword>
<keyword evidence="2" id="KW-0808">Transferase</keyword>
<dbReference type="Pfam" id="PF07714">
    <property type="entry name" value="PK_Tyr_Ser-Thr"/>
    <property type="match status" value="1"/>
</dbReference>
<feature type="compositionally biased region" description="Pro residues" evidence="7">
    <location>
        <begin position="301"/>
        <end position="315"/>
    </location>
</feature>
<feature type="region of interest" description="Disordered" evidence="7">
    <location>
        <begin position="751"/>
        <end position="774"/>
    </location>
</feature>
<keyword evidence="4" id="KW-0418">Kinase</keyword>
<evidence type="ECO:0000313" key="12">
    <source>
        <dbReference type="Proteomes" id="UP000650467"/>
    </source>
</evidence>
<feature type="chain" id="PRO_5032502201" description="Protein kinase domain-containing protein" evidence="9">
    <location>
        <begin position="18"/>
        <end position="1148"/>
    </location>
</feature>
<feature type="signal peptide" evidence="9">
    <location>
        <begin position="1"/>
        <end position="17"/>
    </location>
</feature>
<dbReference type="SUPFAM" id="SSF56112">
    <property type="entry name" value="Protein kinase-like (PK-like)"/>
    <property type="match status" value="1"/>
</dbReference>
<gene>
    <name evidence="11" type="ORF">HXX76_001128</name>
</gene>
<feature type="compositionally biased region" description="Low complexity" evidence="7">
    <location>
        <begin position="694"/>
        <end position="705"/>
    </location>
</feature>
<proteinExistence type="predicted"/>
<feature type="region of interest" description="Disordered" evidence="7">
    <location>
        <begin position="594"/>
        <end position="632"/>
    </location>
</feature>
<keyword evidence="8" id="KW-0472">Membrane</keyword>
<evidence type="ECO:0000256" key="2">
    <source>
        <dbReference type="ARBA" id="ARBA00022679"/>
    </source>
</evidence>
<keyword evidence="8" id="KW-0812">Transmembrane</keyword>
<dbReference type="Gene3D" id="1.10.510.10">
    <property type="entry name" value="Transferase(Phosphotransferase) domain 1"/>
    <property type="match status" value="1"/>
</dbReference>
<dbReference type="Proteomes" id="UP000650467">
    <property type="component" value="Unassembled WGS sequence"/>
</dbReference>
<feature type="transmembrane region" description="Helical" evidence="8">
    <location>
        <begin position="327"/>
        <end position="353"/>
    </location>
</feature>
<evidence type="ECO:0000256" key="4">
    <source>
        <dbReference type="ARBA" id="ARBA00022777"/>
    </source>
</evidence>
<feature type="compositionally biased region" description="Low complexity" evidence="7">
    <location>
        <begin position="600"/>
        <end position="611"/>
    </location>
</feature>
<feature type="region of interest" description="Disordered" evidence="7">
    <location>
        <begin position="495"/>
        <end position="532"/>
    </location>
</feature>
<keyword evidence="9" id="KW-0732">Signal</keyword>
<feature type="region of interest" description="Disordered" evidence="7">
    <location>
        <begin position="452"/>
        <end position="472"/>
    </location>
</feature>
<dbReference type="GO" id="GO:0004674">
    <property type="term" value="F:protein serine/threonine kinase activity"/>
    <property type="evidence" value="ECO:0007669"/>
    <property type="project" value="UniProtKB-KW"/>
</dbReference>
<feature type="region of interest" description="Disordered" evidence="7">
    <location>
        <begin position="379"/>
        <end position="421"/>
    </location>
</feature>
<organism evidence="11 12">
    <name type="scientific">Chlamydomonas incerta</name>
    <dbReference type="NCBI Taxonomy" id="51695"/>
    <lineage>
        <taxon>Eukaryota</taxon>
        <taxon>Viridiplantae</taxon>
        <taxon>Chlorophyta</taxon>
        <taxon>core chlorophytes</taxon>
        <taxon>Chlorophyceae</taxon>
        <taxon>CS clade</taxon>
        <taxon>Chlamydomonadales</taxon>
        <taxon>Chlamydomonadaceae</taxon>
        <taxon>Chlamydomonas</taxon>
    </lineage>
</organism>
<comment type="caution">
    <text evidence="11">The sequence shown here is derived from an EMBL/GenBank/DDBJ whole genome shotgun (WGS) entry which is preliminary data.</text>
</comment>
<evidence type="ECO:0000256" key="1">
    <source>
        <dbReference type="ARBA" id="ARBA00022527"/>
    </source>
</evidence>
<evidence type="ECO:0000256" key="6">
    <source>
        <dbReference type="PROSITE-ProRule" id="PRU10141"/>
    </source>
</evidence>
<feature type="region of interest" description="Disordered" evidence="7">
    <location>
        <begin position="286"/>
        <end position="322"/>
    </location>
</feature>
<feature type="compositionally biased region" description="Polar residues" evidence="7">
    <location>
        <begin position="508"/>
        <end position="519"/>
    </location>
</feature>
<dbReference type="EMBL" id="JAEHOC010000002">
    <property type="protein sequence ID" value="KAG2444372.1"/>
    <property type="molecule type" value="Genomic_DNA"/>
</dbReference>